<feature type="transmembrane region" description="Helical" evidence="12">
    <location>
        <begin position="91"/>
        <end position="115"/>
    </location>
</feature>
<feature type="transmembrane region" description="Helical" evidence="12">
    <location>
        <begin position="289"/>
        <end position="309"/>
    </location>
</feature>
<dbReference type="AlphaFoldDB" id="A0A9W8AN81"/>
<evidence type="ECO:0000256" key="3">
    <source>
        <dbReference type="ARBA" id="ARBA00022679"/>
    </source>
</evidence>
<dbReference type="PANTHER" id="PTHR15067">
    <property type="entry name" value="E3 UBIQUITIN-PROTEIN LIGASE RNF8"/>
    <property type="match status" value="1"/>
</dbReference>
<keyword evidence="10 12" id="KW-0472">Membrane</keyword>
<feature type="transmembrane region" description="Helical" evidence="12">
    <location>
        <begin position="194"/>
        <end position="216"/>
    </location>
</feature>
<dbReference type="GO" id="GO:0008270">
    <property type="term" value="F:zinc ion binding"/>
    <property type="evidence" value="ECO:0007669"/>
    <property type="project" value="UniProtKB-KW"/>
</dbReference>
<dbReference type="GO" id="GO:0005829">
    <property type="term" value="C:cytosol"/>
    <property type="evidence" value="ECO:0007669"/>
    <property type="project" value="TreeGrafter"/>
</dbReference>
<evidence type="ECO:0000256" key="4">
    <source>
        <dbReference type="ARBA" id="ARBA00022692"/>
    </source>
</evidence>
<keyword evidence="13" id="KW-0732">Signal</keyword>
<dbReference type="SMART" id="SM00184">
    <property type="entry name" value="RING"/>
    <property type="match status" value="1"/>
</dbReference>
<evidence type="ECO:0000256" key="12">
    <source>
        <dbReference type="SAM" id="Phobius"/>
    </source>
</evidence>
<dbReference type="GO" id="GO:0006511">
    <property type="term" value="P:ubiquitin-dependent protein catabolic process"/>
    <property type="evidence" value="ECO:0007669"/>
    <property type="project" value="TreeGrafter"/>
</dbReference>
<evidence type="ECO:0000256" key="10">
    <source>
        <dbReference type="ARBA" id="ARBA00023136"/>
    </source>
</evidence>
<keyword evidence="7" id="KW-0833">Ubl conjugation pathway</keyword>
<comment type="subcellular location">
    <subcellularLocation>
        <location evidence="1">Membrane</location>
        <topology evidence="1">Multi-pass membrane protein</topology>
    </subcellularLocation>
</comment>
<dbReference type="GO" id="GO:0016567">
    <property type="term" value="P:protein ubiquitination"/>
    <property type="evidence" value="ECO:0007669"/>
    <property type="project" value="TreeGrafter"/>
</dbReference>
<dbReference type="Proteomes" id="UP001150925">
    <property type="component" value="Unassembled WGS sequence"/>
</dbReference>
<dbReference type="Gene3D" id="3.30.40.10">
    <property type="entry name" value="Zinc/RING finger domain, C3HC4 (zinc finger)"/>
    <property type="match status" value="1"/>
</dbReference>
<dbReference type="GO" id="GO:0000151">
    <property type="term" value="C:ubiquitin ligase complex"/>
    <property type="evidence" value="ECO:0007669"/>
    <property type="project" value="TreeGrafter"/>
</dbReference>
<dbReference type="Pfam" id="PF13639">
    <property type="entry name" value="zf-RING_2"/>
    <property type="match status" value="1"/>
</dbReference>
<reference evidence="15" key="1">
    <citation type="submission" date="2022-07" db="EMBL/GenBank/DDBJ databases">
        <title>Phylogenomic reconstructions and comparative analyses of Kickxellomycotina fungi.</title>
        <authorList>
            <person name="Reynolds N.K."/>
            <person name="Stajich J.E."/>
            <person name="Barry K."/>
            <person name="Grigoriev I.V."/>
            <person name="Crous P."/>
            <person name="Smith M.E."/>
        </authorList>
    </citation>
    <scope>NUCLEOTIDE SEQUENCE</scope>
    <source>
        <strain evidence="15">RSA 1196</strain>
    </source>
</reference>
<sequence length="411" mass="47576">MSIRTYVFITALLSTLVVSRFLELLRESPQDNIQHSNFYQSQPDHHGLPITTDTIHNRLSFKQTQLFPYTQDSWFWRSVHLLALLFTTSKLHFAICLNTLFCLLTIMGSVIEFIFFDRLRSQELQHMYEHTLNFFLFKLFFITLAVQPEWEELVVWILLYIFFGCLSIFTLVCRDRHEMLLAAAEYKVTDHIRIAVLLALICLLDTSILLMCFLTLQDLFVFISFEPTIILIDTLHTLIRYVGNLGEISGFSNSELYSDILTYIDFAADVLVILVSMAYYLHILTICGLSFNPMILVVLLNLRGAIVSLRRKIRYFIRRRENETRLGRKVRDATPAELASLEDSCVICREPMYSAKRMSCGHFFHRACLRSWIRYHPTCPICRVPLKAPSLTMESCGQQPSSTTSASISSI</sequence>
<comment type="pathway">
    <text evidence="2">Protein modification; protein ubiquitination.</text>
</comment>
<dbReference type="InterPro" id="IPR057992">
    <property type="entry name" value="TPR_SYVN1_N"/>
</dbReference>
<dbReference type="PANTHER" id="PTHR15067:SF4">
    <property type="entry name" value="E3 UBIQUITIN-PROTEIN LIGASE RNF8"/>
    <property type="match status" value="1"/>
</dbReference>
<evidence type="ECO:0000259" key="14">
    <source>
        <dbReference type="PROSITE" id="PS50089"/>
    </source>
</evidence>
<evidence type="ECO:0000313" key="15">
    <source>
        <dbReference type="EMBL" id="KAJ1958534.1"/>
    </source>
</evidence>
<dbReference type="SUPFAM" id="SSF57850">
    <property type="entry name" value="RING/U-box"/>
    <property type="match status" value="1"/>
</dbReference>
<organism evidence="15 16">
    <name type="scientific">Dispira parvispora</name>
    <dbReference type="NCBI Taxonomy" id="1520584"/>
    <lineage>
        <taxon>Eukaryota</taxon>
        <taxon>Fungi</taxon>
        <taxon>Fungi incertae sedis</taxon>
        <taxon>Zoopagomycota</taxon>
        <taxon>Kickxellomycotina</taxon>
        <taxon>Dimargaritomycetes</taxon>
        <taxon>Dimargaritales</taxon>
        <taxon>Dimargaritaceae</taxon>
        <taxon>Dispira</taxon>
    </lineage>
</organism>
<dbReference type="OrthoDB" id="10251342at2759"/>
<evidence type="ECO:0000256" key="5">
    <source>
        <dbReference type="ARBA" id="ARBA00022723"/>
    </source>
</evidence>
<dbReference type="EMBL" id="JANBPY010001778">
    <property type="protein sequence ID" value="KAJ1958534.1"/>
    <property type="molecule type" value="Genomic_DNA"/>
</dbReference>
<feature type="domain" description="RING-type" evidence="14">
    <location>
        <begin position="345"/>
        <end position="383"/>
    </location>
</feature>
<evidence type="ECO:0000256" key="13">
    <source>
        <dbReference type="SAM" id="SignalP"/>
    </source>
</evidence>
<feature type="chain" id="PRO_5040840615" description="RING-type domain-containing protein" evidence="13">
    <location>
        <begin position="20"/>
        <end position="411"/>
    </location>
</feature>
<keyword evidence="6 11" id="KW-0863">Zinc-finger</keyword>
<keyword evidence="9 12" id="KW-1133">Transmembrane helix</keyword>
<feature type="transmembrane region" description="Helical" evidence="12">
    <location>
        <begin position="153"/>
        <end position="173"/>
    </location>
</feature>
<keyword evidence="5" id="KW-0479">Metal-binding</keyword>
<evidence type="ECO:0000256" key="8">
    <source>
        <dbReference type="ARBA" id="ARBA00022833"/>
    </source>
</evidence>
<keyword evidence="4 12" id="KW-0812">Transmembrane</keyword>
<evidence type="ECO:0000256" key="11">
    <source>
        <dbReference type="PROSITE-ProRule" id="PRU00175"/>
    </source>
</evidence>
<comment type="caution">
    <text evidence="15">The sequence shown here is derived from an EMBL/GenBank/DDBJ whole genome shotgun (WGS) entry which is preliminary data.</text>
</comment>
<name>A0A9W8AN81_9FUNG</name>
<proteinExistence type="predicted"/>
<protein>
    <recommendedName>
        <fullName evidence="14">RING-type domain-containing protein</fullName>
    </recommendedName>
</protein>
<evidence type="ECO:0000256" key="6">
    <source>
        <dbReference type="ARBA" id="ARBA00022771"/>
    </source>
</evidence>
<evidence type="ECO:0000256" key="7">
    <source>
        <dbReference type="ARBA" id="ARBA00022786"/>
    </source>
</evidence>
<keyword evidence="16" id="KW-1185">Reference proteome</keyword>
<accession>A0A9W8AN81</accession>
<feature type="signal peptide" evidence="13">
    <location>
        <begin position="1"/>
        <end position="19"/>
    </location>
</feature>
<keyword evidence="8" id="KW-0862">Zinc</keyword>
<evidence type="ECO:0000256" key="9">
    <source>
        <dbReference type="ARBA" id="ARBA00022989"/>
    </source>
</evidence>
<evidence type="ECO:0000256" key="1">
    <source>
        <dbReference type="ARBA" id="ARBA00004141"/>
    </source>
</evidence>
<dbReference type="InterPro" id="IPR001841">
    <property type="entry name" value="Znf_RING"/>
</dbReference>
<dbReference type="GO" id="GO:0061630">
    <property type="term" value="F:ubiquitin protein ligase activity"/>
    <property type="evidence" value="ECO:0007669"/>
    <property type="project" value="TreeGrafter"/>
</dbReference>
<evidence type="ECO:0000256" key="2">
    <source>
        <dbReference type="ARBA" id="ARBA00004906"/>
    </source>
</evidence>
<gene>
    <name evidence="15" type="ORF">IWQ62_004883</name>
</gene>
<dbReference type="PROSITE" id="PS50089">
    <property type="entry name" value="ZF_RING_2"/>
    <property type="match status" value="1"/>
</dbReference>
<evidence type="ECO:0000313" key="16">
    <source>
        <dbReference type="Proteomes" id="UP001150925"/>
    </source>
</evidence>
<keyword evidence="3" id="KW-0808">Transferase</keyword>
<dbReference type="Pfam" id="PF25563">
    <property type="entry name" value="TPR_SYVN1_N"/>
    <property type="match status" value="1"/>
</dbReference>
<dbReference type="InterPro" id="IPR013083">
    <property type="entry name" value="Znf_RING/FYVE/PHD"/>
</dbReference>